<protein>
    <submittedName>
        <fullName evidence="1">Protein Yng1p</fullName>
    </submittedName>
</protein>
<organism evidence="1 2">
    <name type="scientific">[Candida] jaroonii</name>
    <dbReference type="NCBI Taxonomy" id="467808"/>
    <lineage>
        <taxon>Eukaryota</taxon>
        <taxon>Fungi</taxon>
        <taxon>Dikarya</taxon>
        <taxon>Ascomycota</taxon>
        <taxon>Saccharomycotina</taxon>
        <taxon>Pichiomycetes</taxon>
        <taxon>Debaryomycetaceae</taxon>
        <taxon>Yamadazyma</taxon>
    </lineage>
</organism>
<sequence>MSTVNSFISHTDHLPSDIIRSLWLLQSINVSLDKNHEILGSLQKQLQESKITLDDFKSEYSKISEKLNSLADESIEESKALNNQLIIYNVSLDGEIGRLNHWNSKKTRDSVEFKNLRDKLKVHYKENPLTSQREALIEKQRYDENEKLIIRIPSTKSIKKSPKSKKFTSKHKLKKITTPTKQRSHRIKPNVEEIQKSDMLTPPPEPVFIAPQADEEKYCFCKQGSFGDMIGCDNEKSCPNGDWFHYKCVGLTKVEGLKYASGGSKWFCSDHCREVVENRNKKKRKKRW</sequence>
<proteinExistence type="predicted"/>
<gene>
    <name evidence="1" type="ORF">CLIB1444_03S02630</name>
</gene>
<keyword evidence="2" id="KW-1185">Reference proteome</keyword>
<evidence type="ECO:0000313" key="1">
    <source>
        <dbReference type="EMBL" id="CAH6720020.1"/>
    </source>
</evidence>
<name>A0ACA9Y6J1_9ASCO</name>
<accession>A0ACA9Y6J1</accession>
<reference evidence="1" key="1">
    <citation type="submission" date="2022-06" db="EMBL/GenBank/DDBJ databases">
        <authorList>
            <person name="Legras J.-L."/>
            <person name="Devillers H."/>
            <person name="Grondin C."/>
        </authorList>
    </citation>
    <scope>NUCLEOTIDE SEQUENCE</scope>
    <source>
        <strain evidence="1">CLIB 1444</strain>
    </source>
</reference>
<evidence type="ECO:0000313" key="2">
    <source>
        <dbReference type="Proteomes" id="UP001152531"/>
    </source>
</evidence>
<dbReference type="Proteomes" id="UP001152531">
    <property type="component" value="Unassembled WGS sequence"/>
</dbReference>
<comment type="caution">
    <text evidence="1">The sequence shown here is derived from an EMBL/GenBank/DDBJ whole genome shotgun (WGS) entry which is preliminary data.</text>
</comment>
<dbReference type="EMBL" id="CALSDN010000003">
    <property type="protein sequence ID" value="CAH6720020.1"/>
    <property type="molecule type" value="Genomic_DNA"/>
</dbReference>